<keyword evidence="9 12" id="KW-0333">Golgi apparatus</keyword>
<evidence type="ECO:0000256" key="10">
    <source>
        <dbReference type="ARBA" id="ARBA00023136"/>
    </source>
</evidence>
<keyword evidence="4 12" id="KW-0328">Glycosyltransferase</keyword>
<keyword evidence="7" id="KW-0735">Signal-anchor</keyword>
<proteinExistence type="inferred from homology"/>
<dbReference type="InterPro" id="IPR031481">
    <property type="entry name" value="Glyco_tran_10_N"/>
</dbReference>
<evidence type="ECO:0000256" key="9">
    <source>
        <dbReference type="ARBA" id="ARBA00023034"/>
    </source>
</evidence>
<evidence type="ECO:0000259" key="14">
    <source>
        <dbReference type="Pfam" id="PF17039"/>
    </source>
</evidence>
<dbReference type="AlphaFoldDB" id="A0A8W8LEA2"/>
<evidence type="ECO:0000256" key="4">
    <source>
        <dbReference type="ARBA" id="ARBA00022676"/>
    </source>
</evidence>
<evidence type="ECO:0000256" key="2">
    <source>
        <dbReference type="ARBA" id="ARBA00004922"/>
    </source>
</evidence>
<dbReference type="GO" id="GO:0000139">
    <property type="term" value="C:Golgi membrane"/>
    <property type="evidence" value="ECO:0007669"/>
    <property type="project" value="UniProtKB-SubCell"/>
</dbReference>
<keyword evidence="8 12" id="KW-1133">Transmembrane helix</keyword>
<dbReference type="Pfam" id="PF17039">
    <property type="entry name" value="Glyco_tran_10_N"/>
    <property type="match status" value="1"/>
</dbReference>
<dbReference type="OMA" id="WHIDTSK"/>
<keyword evidence="16" id="KW-1185">Reference proteome</keyword>
<keyword evidence="5 12" id="KW-0808">Transferase</keyword>
<feature type="transmembrane region" description="Helical" evidence="12">
    <location>
        <begin position="20"/>
        <end position="41"/>
    </location>
</feature>
<accession>A0A8W8LEA2</accession>
<comment type="subcellular location">
    <subcellularLocation>
        <location evidence="1">Golgi apparatus membrane</location>
        <topology evidence="1">Single-pass type II membrane protein</topology>
    </subcellularLocation>
    <subcellularLocation>
        <location evidence="12">Golgi apparatus</location>
        <location evidence="12">Golgi stack membrane</location>
        <topology evidence="12">Single-pass type II membrane protein</topology>
    </subcellularLocation>
</comment>
<feature type="domain" description="Fucosyltransferase N-terminal" evidence="14">
    <location>
        <begin position="74"/>
        <end position="181"/>
    </location>
</feature>
<evidence type="ECO:0000256" key="11">
    <source>
        <dbReference type="ARBA" id="ARBA00023180"/>
    </source>
</evidence>
<evidence type="ECO:0000256" key="12">
    <source>
        <dbReference type="RuleBase" id="RU003832"/>
    </source>
</evidence>
<dbReference type="GO" id="GO:0032580">
    <property type="term" value="C:Golgi cisterna membrane"/>
    <property type="evidence" value="ECO:0007669"/>
    <property type="project" value="UniProtKB-SubCell"/>
</dbReference>
<dbReference type="InterPro" id="IPR055270">
    <property type="entry name" value="Glyco_tran_10_C"/>
</dbReference>
<comment type="pathway">
    <text evidence="2">Protein modification; protein glycosylation.</text>
</comment>
<keyword evidence="6 12" id="KW-0812">Transmembrane</keyword>
<sequence>MIIKRKCWTKRVSCLKALQIFKIICLVQCVVVSILYLVIFYEDSNDVRNQIIETFNSEQPYLTTFYKMTFSNQSEKTVAVWTTFFRSHSWLHNINSAFLSCTHKCRAVNEKGALYSDALLFHYQRYDLHVHQLPKRNPDQIWIIYLMEPTILIERNVVELNSIFNWTMSYRRDSTVYAPYGSFIRRRSDTKTKPFLNRTKFAFAVFSRCDDFGKRYRIVRELQKYVNIDVYGSCGHLKCDVRSQGCLSTEKAQDYLFKLSFENSHCKDYVTEKLWFSLKQGVVPVVNWVKSQEETRVNSSHVINLYDFHTIKDLAKYLKSVAANQSLYNSYLTWRHELDVETSHFHSFCNLCQKLHQSTVRCQVYSKFSGWVTNDICPKYKFVQMIRAWIDRWILFPIGL</sequence>
<dbReference type="EC" id="2.4.1.-" evidence="12"/>
<dbReference type="PANTHER" id="PTHR48438:SF1">
    <property type="entry name" value="ALPHA-(1,3)-FUCOSYLTRANSFERASE C-RELATED"/>
    <property type="match status" value="1"/>
</dbReference>
<dbReference type="InterPro" id="IPR038577">
    <property type="entry name" value="GT10-like_C_sf"/>
</dbReference>
<dbReference type="Proteomes" id="UP000005408">
    <property type="component" value="Unassembled WGS sequence"/>
</dbReference>
<dbReference type="Gene3D" id="3.40.50.11660">
    <property type="entry name" value="Glycosyl transferase family 10, C-terminal domain"/>
    <property type="match status" value="1"/>
</dbReference>
<evidence type="ECO:0000313" key="15">
    <source>
        <dbReference type="EnsemblMetazoa" id="G27852.2:cds"/>
    </source>
</evidence>
<evidence type="ECO:0000313" key="16">
    <source>
        <dbReference type="Proteomes" id="UP000005408"/>
    </source>
</evidence>
<dbReference type="EnsemblMetazoa" id="G27852.2">
    <property type="protein sequence ID" value="G27852.2:cds"/>
    <property type="gene ID" value="G27852"/>
</dbReference>
<evidence type="ECO:0000259" key="13">
    <source>
        <dbReference type="Pfam" id="PF00852"/>
    </source>
</evidence>
<keyword evidence="10 12" id="KW-0472">Membrane</keyword>
<dbReference type="SUPFAM" id="SSF53756">
    <property type="entry name" value="UDP-Glycosyltransferase/glycogen phosphorylase"/>
    <property type="match status" value="1"/>
</dbReference>
<reference evidence="15" key="1">
    <citation type="submission" date="2022-08" db="UniProtKB">
        <authorList>
            <consortium name="EnsemblMetazoa"/>
        </authorList>
    </citation>
    <scope>IDENTIFICATION</scope>
    <source>
        <strain evidence="15">05x7-T-G4-1.051#20</strain>
    </source>
</reference>
<dbReference type="GO" id="GO:0008417">
    <property type="term" value="F:fucosyltransferase activity"/>
    <property type="evidence" value="ECO:0007669"/>
    <property type="project" value="InterPro"/>
</dbReference>
<evidence type="ECO:0000256" key="7">
    <source>
        <dbReference type="ARBA" id="ARBA00022968"/>
    </source>
</evidence>
<comment type="similarity">
    <text evidence="3 12">Belongs to the glycosyltransferase 10 family.</text>
</comment>
<dbReference type="Pfam" id="PF00852">
    <property type="entry name" value="Glyco_transf_10"/>
    <property type="match status" value="1"/>
</dbReference>
<keyword evidence="11" id="KW-0325">Glycoprotein</keyword>
<evidence type="ECO:0000256" key="6">
    <source>
        <dbReference type="ARBA" id="ARBA00022692"/>
    </source>
</evidence>
<dbReference type="PANTHER" id="PTHR48438">
    <property type="entry name" value="ALPHA-(1,3)-FUCOSYLTRANSFERASE C-RELATED"/>
    <property type="match status" value="1"/>
</dbReference>
<evidence type="ECO:0000256" key="8">
    <source>
        <dbReference type="ARBA" id="ARBA00022989"/>
    </source>
</evidence>
<feature type="domain" description="Fucosyltransferase C-terminal" evidence="13">
    <location>
        <begin position="197"/>
        <end position="371"/>
    </location>
</feature>
<protein>
    <recommendedName>
        <fullName evidence="12">Fucosyltransferase</fullName>
        <ecNumber evidence="12">2.4.1.-</ecNumber>
    </recommendedName>
</protein>
<organism evidence="15 16">
    <name type="scientific">Magallana gigas</name>
    <name type="common">Pacific oyster</name>
    <name type="synonym">Crassostrea gigas</name>
    <dbReference type="NCBI Taxonomy" id="29159"/>
    <lineage>
        <taxon>Eukaryota</taxon>
        <taxon>Metazoa</taxon>
        <taxon>Spiralia</taxon>
        <taxon>Lophotrochozoa</taxon>
        <taxon>Mollusca</taxon>
        <taxon>Bivalvia</taxon>
        <taxon>Autobranchia</taxon>
        <taxon>Pteriomorphia</taxon>
        <taxon>Ostreida</taxon>
        <taxon>Ostreoidea</taxon>
        <taxon>Ostreidae</taxon>
        <taxon>Magallana</taxon>
    </lineage>
</organism>
<dbReference type="FunFam" id="3.40.50.11660:FF:000002">
    <property type="entry name" value="Alpha-(1,3)-fucosyltransferase"/>
    <property type="match status" value="1"/>
</dbReference>
<dbReference type="EnsemblMetazoa" id="G27852.3">
    <property type="protein sequence ID" value="G27852.3:cds"/>
    <property type="gene ID" value="G27852"/>
</dbReference>
<evidence type="ECO:0000256" key="3">
    <source>
        <dbReference type="ARBA" id="ARBA00008919"/>
    </source>
</evidence>
<name>A0A8W8LEA2_MAGGI</name>
<evidence type="ECO:0000256" key="1">
    <source>
        <dbReference type="ARBA" id="ARBA00004323"/>
    </source>
</evidence>
<dbReference type="InterPro" id="IPR001503">
    <property type="entry name" value="Glyco_trans_10"/>
</dbReference>
<dbReference type="OrthoDB" id="427096at2759"/>
<evidence type="ECO:0000256" key="5">
    <source>
        <dbReference type="ARBA" id="ARBA00022679"/>
    </source>
</evidence>